<proteinExistence type="predicted"/>
<reference evidence="3" key="1">
    <citation type="submission" date="2016-10" db="EMBL/GenBank/DDBJ databases">
        <authorList>
            <person name="Varghese N."/>
            <person name="Submissions S."/>
        </authorList>
    </citation>
    <scope>NUCLEOTIDE SEQUENCE [LARGE SCALE GENOMIC DNA]</scope>
    <source>
        <strain evidence="3">DSM 46732</strain>
    </source>
</reference>
<dbReference type="Proteomes" id="UP000199497">
    <property type="component" value="Unassembled WGS sequence"/>
</dbReference>
<gene>
    <name evidence="2" type="ORF">SAMN04487905_107209</name>
</gene>
<dbReference type="EMBL" id="FNJR01000007">
    <property type="protein sequence ID" value="SDP70800.1"/>
    <property type="molecule type" value="Genomic_DNA"/>
</dbReference>
<feature type="signal peptide" evidence="1">
    <location>
        <begin position="1"/>
        <end position="26"/>
    </location>
</feature>
<feature type="chain" id="PRO_5011512854" description="Secreted protein" evidence="1">
    <location>
        <begin position="27"/>
        <end position="100"/>
    </location>
</feature>
<sequence>MKRFGVVLSAVAMAVGAAVMAGPAAAAPGVVLWGDSHGDWHRVENPNGCYDTPDGRYMNNRTLGVVTLYSSAGCKGQIVYKVAPGESVPPPAVYFESFEA</sequence>
<protein>
    <recommendedName>
        <fullName evidence="4">Secreted protein</fullName>
    </recommendedName>
</protein>
<organism evidence="2 3">
    <name type="scientific">Actinopolyspora xinjiangensis</name>
    <dbReference type="NCBI Taxonomy" id="405564"/>
    <lineage>
        <taxon>Bacteria</taxon>
        <taxon>Bacillati</taxon>
        <taxon>Actinomycetota</taxon>
        <taxon>Actinomycetes</taxon>
        <taxon>Actinopolysporales</taxon>
        <taxon>Actinopolysporaceae</taxon>
        <taxon>Actinopolyspora</taxon>
    </lineage>
</organism>
<evidence type="ECO:0000313" key="2">
    <source>
        <dbReference type="EMBL" id="SDP70800.1"/>
    </source>
</evidence>
<evidence type="ECO:0000313" key="3">
    <source>
        <dbReference type="Proteomes" id="UP000199497"/>
    </source>
</evidence>
<accession>A0A1H0UXC2</accession>
<evidence type="ECO:0008006" key="4">
    <source>
        <dbReference type="Google" id="ProtNLM"/>
    </source>
</evidence>
<keyword evidence="3" id="KW-1185">Reference proteome</keyword>
<dbReference type="AlphaFoldDB" id="A0A1H0UXC2"/>
<evidence type="ECO:0000256" key="1">
    <source>
        <dbReference type="SAM" id="SignalP"/>
    </source>
</evidence>
<name>A0A1H0UXC2_9ACTN</name>
<keyword evidence="1" id="KW-0732">Signal</keyword>